<reference evidence="1" key="1">
    <citation type="submission" date="2022-04" db="EMBL/GenBank/DDBJ databases">
        <title>Genome of the entomopathogenic fungus Entomophthora muscae.</title>
        <authorList>
            <person name="Elya C."/>
            <person name="Lovett B.R."/>
            <person name="Lee E."/>
            <person name="Macias A.M."/>
            <person name="Hajek A.E."/>
            <person name="De Bivort B.L."/>
            <person name="Kasson M.T."/>
            <person name="De Fine Licht H.H."/>
            <person name="Stajich J.E."/>
        </authorList>
    </citation>
    <scope>NUCLEOTIDE SEQUENCE</scope>
    <source>
        <strain evidence="1">Berkeley</strain>
    </source>
</reference>
<gene>
    <name evidence="1" type="primary">CDC6_2</name>
    <name evidence="1" type="ORF">DSO57_1019059</name>
</gene>
<dbReference type="EMBL" id="QTSX02001505">
    <property type="protein sequence ID" value="KAJ9080994.1"/>
    <property type="molecule type" value="Genomic_DNA"/>
</dbReference>
<protein>
    <submittedName>
        <fullName evidence="1">AAA ATPase</fullName>
    </submittedName>
</protein>
<proteinExistence type="predicted"/>
<accession>A0ACC2U1W6</accession>
<evidence type="ECO:0000313" key="2">
    <source>
        <dbReference type="Proteomes" id="UP001165960"/>
    </source>
</evidence>
<keyword evidence="2" id="KW-1185">Reference proteome</keyword>
<name>A0ACC2U1W6_9FUNG</name>
<sequence length="528" mass="57645">MAYSLRERVPRATNKSSVYVDDSPKAPKRQKVKAVSKKVPRGLVGKAPLDTIDSLATDEQIKQPSTSKKAAAKPKATNKVAALDVLNLSLYFLASRQLDRGSDNAFTEESSDSNSNESEIKDEGMAGRDEEKKQLGEFWEKHVTRKVPGSLYISGQPGTGKTALLKEWMVKYHSKRGSAGKGATHVVHFNCVAVTGPRAFLPALLDAIPIKSKATFEEPIESLKRLITTSSGFIVLILDELDHLLGSVGSGAGQEILYQVFELVHLPGSRISVIGVANDLNLTDRFLPRLRARGYEPQRIKFQPYNLEQIKAILTKLLSPVEKEASRRCDLSGQPPKLFFNPAALEFCARKVASVSGDLRRALDLCRQAVNIAESEASAGPMIQISVGHILKAEQASAGSPVIKTIKALPPNAQVLLAAILHLIHKNAPLIISQLYEEYFRVCNDSGLFEALSINEVGALLDNLETNGLISRNLESKAFRGTPVRRPGPNSGKHRTPSISLLIVEADLRKALMASDLVRTLVPCEKKK</sequence>
<organism evidence="1 2">
    <name type="scientific">Entomophthora muscae</name>
    <dbReference type="NCBI Taxonomy" id="34485"/>
    <lineage>
        <taxon>Eukaryota</taxon>
        <taxon>Fungi</taxon>
        <taxon>Fungi incertae sedis</taxon>
        <taxon>Zoopagomycota</taxon>
        <taxon>Entomophthoromycotina</taxon>
        <taxon>Entomophthoromycetes</taxon>
        <taxon>Entomophthorales</taxon>
        <taxon>Entomophthoraceae</taxon>
        <taxon>Entomophthora</taxon>
    </lineage>
</organism>
<dbReference type="Proteomes" id="UP001165960">
    <property type="component" value="Unassembled WGS sequence"/>
</dbReference>
<comment type="caution">
    <text evidence="1">The sequence shown here is derived from an EMBL/GenBank/DDBJ whole genome shotgun (WGS) entry which is preliminary data.</text>
</comment>
<evidence type="ECO:0000313" key="1">
    <source>
        <dbReference type="EMBL" id="KAJ9080994.1"/>
    </source>
</evidence>